<accession>A0AAV5BTC2</accession>
<reference evidence="1" key="1">
    <citation type="journal article" date="2018" name="DNA Res.">
        <title>Multiple hybrid de novo genome assembly of finger millet, an orphan allotetraploid crop.</title>
        <authorList>
            <person name="Hatakeyama M."/>
            <person name="Aluri S."/>
            <person name="Balachadran M.T."/>
            <person name="Sivarajan S.R."/>
            <person name="Patrignani A."/>
            <person name="Gruter S."/>
            <person name="Poveda L."/>
            <person name="Shimizu-Inatsugi R."/>
            <person name="Baeten J."/>
            <person name="Francoijs K.J."/>
            <person name="Nataraja K.N."/>
            <person name="Reddy Y.A.N."/>
            <person name="Phadnis S."/>
            <person name="Ravikumar R.L."/>
            <person name="Schlapbach R."/>
            <person name="Sreeman S.M."/>
            <person name="Shimizu K.K."/>
        </authorList>
    </citation>
    <scope>NUCLEOTIDE SEQUENCE</scope>
</reference>
<sequence length="97" mass="11003">MIYWSSIQMGEACRFAWMDRTVAEMKGYTACEYMAVATANEEKKGKKQQLVGCNCRDHEIAKRNDMELTRSTHRRGEVLLPAMRKSTASASSSSFDL</sequence>
<name>A0AAV5BTC2_ELECO</name>
<evidence type="ECO:0000313" key="1">
    <source>
        <dbReference type="EMBL" id="GJM89654.1"/>
    </source>
</evidence>
<organism evidence="1 2">
    <name type="scientific">Eleusine coracana subsp. coracana</name>
    <dbReference type="NCBI Taxonomy" id="191504"/>
    <lineage>
        <taxon>Eukaryota</taxon>
        <taxon>Viridiplantae</taxon>
        <taxon>Streptophyta</taxon>
        <taxon>Embryophyta</taxon>
        <taxon>Tracheophyta</taxon>
        <taxon>Spermatophyta</taxon>
        <taxon>Magnoliopsida</taxon>
        <taxon>Liliopsida</taxon>
        <taxon>Poales</taxon>
        <taxon>Poaceae</taxon>
        <taxon>PACMAD clade</taxon>
        <taxon>Chloridoideae</taxon>
        <taxon>Cynodonteae</taxon>
        <taxon>Eleusininae</taxon>
        <taxon>Eleusine</taxon>
    </lineage>
</organism>
<evidence type="ECO:0000313" key="2">
    <source>
        <dbReference type="Proteomes" id="UP001054889"/>
    </source>
</evidence>
<gene>
    <name evidence="1" type="primary">ga05862</name>
    <name evidence="1" type="ORF">PR202_ga05862</name>
</gene>
<comment type="caution">
    <text evidence="1">The sequence shown here is derived from an EMBL/GenBank/DDBJ whole genome shotgun (WGS) entry which is preliminary data.</text>
</comment>
<reference evidence="1" key="2">
    <citation type="submission" date="2021-12" db="EMBL/GenBank/DDBJ databases">
        <title>Resequencing data analysis of finger millet.</title>
        <authorList>
            <person name="Hatakeyama M."/>
            <person name="Aluri S."/>
            <person name="Balachadran M.T."/>
            <person name="Sivarajan S.R."/>
            <person name="Poveda L."/>
            <person name="Shimizu-Inatsugi R."/>
            <person name="Schlapbach R."/>
            <person name="Sreeman S.M."/>
            <person name="Shimizu K.K."/>
        </authorList>
    </citation>
    <scope>NUCLEOTIDE SEQUENCE</scope>
</reference>
<dbReference type="Proteomes" id="UP001054889">
    <property type="component" value="Unassembled WGS sequence"/>
</dbReference>
<keyword evidence="2" id="KW-1185">Reference proteome</keyword>
<proteinExistence type="predicted"/>
<dbReference type="EMBL" id="BQKI01000002">
    <property type="protein sequence ID" value="GJM89654.1"/>
    <property type="molecule type" value="Genomic_DNA"/>
</dbReference>
<dbReference type="AlphaFoldDB" id="A0AAV5BTC2"/>
<protein>
    <submittedName>
        <fullName evidence="1">Uncharacterized protein</fullName>
    </submittedName>
</protein>